<sequence length="77" mass="8501">MAQTPQEILFAFNDRLVSDRFLDWLRQNAGELNTHDDDVDDAEAEGQFEAFAVDFLRGAQAEITAALQAVEAAGSTR</sequence>
<reference evidence="1 2" key="1">
    <citation type="submission" date="2018-08" db="EMBL/GenBank/DDBJ databases">
        <title>Complete genome sequencing of Blastochloris tepida GI.</title>
        <authorList>
            <person name="Tsukatani Y."/>
            <person name="Mori H."/>
        </authorList>
    </citation>
    <scope>NUCLEOTIDE SEQUENCE [LARGE SCALE GENOMIC DNA]</scope>
    <source>
        <strain evidence="1 2">GI</strain>
    </source>
</reference>
<accession>A0A348FXN7</accession>
<dbReference type="Proteomes" id="UP000266934">
    <property type="component" value="Chromosome"/>
</dbReference>
<dbReference type="AlphaFoldDB" id="A0A348FXN7"/>
<protein>
    <submittedName>
        <fullName evidence="1">Uncharacterized protein</fullName>
    </submittedName>
</protein>
<gene>
    <name evidence="1" type="ORF">BLTE_07550</name>
</gene>
<proteinExistence type="predicted"/>
<dbReference type="KEGG" id="blag:BLTE_07550"/>
<dbReference type="RefSeq" id="WP_126397760.1">
    <property type="nucleotide sequence ID" value="NZ_AP018907.1"/>
</dbReference>
<dbReference type="EMBL" id="AP018907">
    <property type="protein sequence ID" value="BBF92070.1"/>
    <property type="molecule type" value="Genomic_DNA"/>
</dbReference>
<evidence type="ECO:0000313" key="2">
    <source>
        <dbReference type="Proteomes" id="UP000266934"/>
    </source>
</evidence>
<keyword evidence="2" id="KW-1185">Reference proteome</keyword>
<evidence type="ECO:0000313" key="1">
    <source>
        <dbReference type="EMBL" id="BBF92070.1"/>
    </source>
</evidence>
<organism evidence="1 2">
    <name type="scientific">Blastochloris tepida</name>
    <dbReference type="NCBI Taxonomy" id="2233851"/>
    <lineage>
        <taxon>Bacteria</taxon>
        <taxon>Pseudomonadati</taxon>
        <taxon>Pseudomonadota</taxon>
        <taxon>Alphaproteobacteria</taxon>
        <taxon>Hyphomicrobiales</taxon>
        <taxon>Blastochloridaceae</taxon>
        <taxon>Blastochloris</taxon>
    </lineage>
</organism>
<name>A0A348FXN7_9HYPH</name>